<accession>A0A0G3G981</accession>
<dbReference type="GO" id="GO:0043022">
    <property type="term" value="F:ribosome binding"/>
    <property type="evidence" value="ECO:0007669"/>
    <property type="project" value="InterPro"/>
</dbReference>
<dbReference type="GO" id="GO:0042742">
    <property type="term" value="P:defense response to bacterium"/>
    <property type="evidence" value="ECO:0007669"/>
    <property type="project" value="UniProtKB-KW"/>
</dbReference>
<dbReference type="AlphaFoldDB" id="A0A0G3G981"/>
<dbReference type="InterPro" id="IPR036302">
    <property type="entry name" value="Pyosin/cloacin_T_dom_sf"/>
</dbReference>
<feature type="domain" description="Colicin E3-like ribonuclease" evidence="5">
    <location>
        <begin position="332"/>
        <end position="413"/>
    </location>
</feature>
<evidence type="ECO:0000313" key="6">
    <source>
        <dbReference type="EMBL" id="AKJ97760.1"/>
    </source>
</evidence>
<dbReference type="InterPro" id="IPR009105">
    <property type="entry name" value="Colicin_E3_ribonuclease"/>
</dbReference>
<dbReference type="Gene3D" id="3.10.380.10">
    <property type="entry name" value="Colicin E3-like ribonuclease domain"/>
    <property type="match status" value="1"/>
</dbReference>
<reference evidence="7" key="2">
    <citation type="submission" date="2015-03" db="EMBL/GenBank/DDBJ databases">
        <authorList>
            <person name="Deng P."/>
            <person name="Lu S."/>
        </authorList>
    </citation>
    <scope>NUCLEOTIDE SEQUENCE [LARGE SCALE GENOMIC DNA]</scope>
    <source>
        <strain evidence="7">UFB2</strain>
    </source>
</reference>
<dbReference type="GO" id="GO:0031640">
    <property type="term" value="P:killing of cells of another organism"/>
    <property type="evidence" value="ECO:0007669"/>
    <property type="project" value="UniProtKB-KW"/>
</dbReference>
<dbReference type="GO" id="GO:0003723">
    <property type="term" value="F:RNA binding"/>
    <property type="evidence" value="ECO:0007669"/>
    <property type="project" value="InterPro"/>
</dbReference>
<feature type="domain" description="Pyosin/cloacin translocation" evidence="4">
    <location>
        <begin position="184"/>
        <end position="314"/>
    </location>
</feature>
<dbReference type="InterPro" id="IPR016128">
    <property type="entry name" value="Pyosin/cloacin_T_dom"/>
</dbReference>
<keyword evidence="1" id="KW-0929">Antimicrobial</keyword>
<organism evidence="6 7">
    <name type="scientific">Pseudomonas chlororaphis</name>
    <dbReference type="NCBI Taxonomy" id="587753"/>
    <lineage>
        <taxon>Bacteria</taxon>
        <taxon>Pseudomonadati</taxon>
        <taxon>Pseudomonadota</taxon>
        <taxon>Gammaproteobacteria</taxon>
        <taxon>Pseudomonadales</taxon>
        <taxon>Pseudomonadaceae</taxon>
        <taxon>Pseudomonas</taxon>
    </lineage>
</organism>
<dbReference type="Proteomes" id="UP000035212">
    <property type="component" value="Chromosome"/>
</dbReference>
<reference evidence="6 7" key="1">
    <citation type="journal article" date="2015" name="Stand. Genomic Sci.">
        <title>Complete genome of Pseudomonas chlororaphis strain UFB2, a soil bacterium with antibacterial activity against bacterial canker pathogen of tomato.</title>
        <authorList>
            <person name="Deng P."/>
            <person name="Wang X."/>
            <person name="Baird S.M."/>
            <person name="Lu S.E."/>
        </authorList>
    </citation>
    <scope>NUCLEOTIDE SEQUENCE [LARGE SCALE GENOMIC DNA]</scope>
    <source>
        <strain evidence="6 7">UFB2</strain>
    </source>
</reference>
<protein>
    <submittedName>
        <fullName evidence="6">Toxin</fullName>
    </submittedName>
</protein>
<keyword evidence="3" id="KW-0078">Bacteriocin</keyword>
<dbReference type="EMBL" id="CP011020">
    <property type="protein sequence ID" value="AKJ97760.1"/>
    <property type="molecule type" value="Genomic_DNA"/>
</dbReference>
<gene>
    <name evidence="6" type="ORF">VM99_06690</name>
</gene>
<evidence type="ECO:0000256" key="1">
    <source>
        <dbReference type="ARBA" id="ARBA00022529"/>
    </source>
</evidence>
<proteinExistence type="predicted"/>
<dbReference type="InterPro" id="IPR036725">
    <property type="entry name" value="ColE3_ribonuclease_sf"/>
</dbReference>
<name>A0A0G3G981_9PSED</name>
<evidence type="ECO:0000259" key="5">
    <source>
        <dbReference type="Pfam" id="PF09000"/>
    </source>
</evidence>
<evidence type="ECO:0000313" key="7">
    <source>
        <dbReference type="Proteomes" id="UP000035212"/>
    </source>
</evidence>
<keyword evidence="2" id="KW-0044">Antibiotic</keyword>
<sequence>MSKGKPGEPQVWERHGGDWGYRRLRDMTPAELAKREVDQQRHDAMLGRQDAYMKARLAQLHQEHAPAIRGCVFTKSCKLPDAVIDYCNPTGYIPTELVKEYGTVTLLGGRQVDESGRVPLKRITGALPASFGTFALGGTALSAIGTGTSAAVGAISAPVAAGTLLGLVGLLAPTSLGDGSLYTEDQLRSLEQARTRVRLHIETRADGTLKGYGYNTQARPDWEMIPVVTFQVRGDLYVADFGDGVELIWTPAQDPSATLGIPALEAAPQAPPIWIFPPTPAADSIIVNPIYPPEYKDFILVFPADSGVSPLYIVFSVRRKGLPDVGHDYHVAPKVTEIAGFPDLRVVKKKTPRQGGGGFRERWADKKGRIIYEWDFMHGELEAYRASDGSHLGAYDYLTGEQIDGPKPDRNIKKYL</sequence>
<dbReference type="Pfam" id="PF09000">
    <property type="entry name" value="Cytotoxic"/>
    <property type="match status" value="1"/>
</dbReference>
<evidence type="ECO:0000259" key="4">
    <source>
        <dbReference type="Pfam" id="PF06958"/>
    </source>
</evidence>
<dbReference type="SUPFAM" id="SSF69369">
    <property type="entry name" value="Cloacin translocation domain"/>
    <property type="match status" value="1"/>
</dbReference>
<dbReference type="PATRIC" id="fig|587753.11.peg.1370"/>
<dbReference type="GO" id="GO:0016788">
    <property type="term" value="F:hydrolase activity, acting on ester bonds"/>
    <property type="evidence" value="ECO:0007669"/>
    <property type="project" value="InterPro"/>
</dbReference>
<dbReference type="Pfam" id="PF06958">
    <property type="entry name" value="Pyocin_S"/>
    <property type="match status" value="1"/>
</dbReference>
<evidence type="ECO:0000256" key="3">
    <source>
        <dbReference type="ARBA" id="ARBA00023048"/>
    </source>
</evidence>
<evidence type="ECO:0000256" key="2">
    <source>
        <dbReference type="ARBA" id="ARBA00023022"/>
    </source>
</evidence>
<dbReference type="SUPFAM" id="SSF63840">
    <property type="entry name" value="Ribonuclease domain of colicin E3"/>
    <property type="match status" value="1"/>
</dbReference>